<organism evidence="1 2">
    <name type="scientific">Cenarchaeum symbiosum (strain A)</name>
    <dbReference type="NCBI Taxonomy" id="414004"/>
    <lineage>
        <taxon>Archaea</taxon>
        <taxon>Nitrososphaerota</taxon>
        <taxon>Candidatus Cenarchaeales</taxon>
        <taxon>Candidatus Cenarchaeaceae</taxon>
        <taxon>Candidatus Cenarchaeum</taxon>
    </lineage>
</organism>
<name>A0RW98_CENSY</name>
<dbReference type="Proteomes" id="UP000000758">
    <property type="component" value="Chromosome"/>
</dbReference>
<keyword evidence="2" id="KW-1185">Reference proteome</keyword>
<sequence length="222" mass="22813">MFSKTYAITGTGLAAVLALLAFTPATAQYMGVQEVGSGVQMFGMAELVHRDGDGEILGSSSVHNQLVDGGEELILNTIFNTTLGGDARAVPLDNRIDTICISTTDGSQIGTEAGDPLDRDSFESPARPSGAAACLQDTDGVTAAGDGLAIIGPITYTAGTDFNAGEQISTILVCAEVQGNTNYGECSFLGPLFAAVDVTDVTPTGTDTVDVTYTFNLTTPIT</sequence>
<dbReference type="EMBL" id="DP000238">
    <property type="protein sequence ID" value="ABK77615.1"/>
    <property type="molecule type" value="Genomic_DNA"/>
</dbReference>
<evidence type="ECO:0000313" key="1">
    <source>
        <dbReference type="EMBL" id="ABK77615.1"/>
    </source>
</evidence>
<proteinExistence type="predicted"/>
<dbReference type="AlphaFoldDB" id="A0RW98"/>
<dbReference type="KEGG" id="csy:CENSYa_0983"/>
<reference evidence="1 2" key="1">
    <citation type="journal article" date="2006" name="Proc. Natl. Acad. Sci. U.S.A.">
        <title>Genomic analysis of the uncultivated marine crenarchaeote Cenarchaeum symbiosum.</title>
        <authorList>
            <person name="Hallam S.J."/>
            <person name="Konstantinidis K.T."/>
            <person name="Putnam N."/>
            <person name="Schleper C."/>
            <person name="Watanabe Y."/>
            <person name="Sugahara J."/>
            <person name="Preston C."/>
            <person name="de la Torre J."/>
            <person name="Richardson P.M."/>
            <person name="DeLong E.F."/>
        </authorList>
    </citation>
    <scope>NUCLEOTIDE SEQUENCE [LARGE SCALE GENOMIC DNA]</scope>
    <source>
        <strain evidence="2">A</strain>
    </source>
</reference>
<evidence type="ECO:0000313" key="2">
    <source>
        <dbReference type="Proteomes" id="UP000000758"/>
    </source>
</evidence>
<gene>
    <name evidence="1" type="ordered locus">CENSYa_0983</name>
</gene>
<dbReference type="HOGENOM" id="CLU_075233_0_0_2"/>
<protein>
    <submittedName>
        <fullName evidence="1">Uncharacterized protein</fullName>
    </submittedName>
</protein>
<accession>A0RW98</accession>
<dbReference type="STRING" id="414004.CENSYa_0983"/>
<dbReference type="EnsemblBacteria" id="ABK77615">
    <property type="protein sequence ID" value="ABK77615"/>
    <property type="gene ID" value="CENSYa_0983"/>
</dbReference>